<comment type="caution">
    <text evidence="8">Lacks conserved residue(s) required for the propagation of feature annotation.</text>
</comment>
<keyword evidence="1 8" id="KW-0963">Cytoplasm</keyword>
<feature type="binding site" evidence="8">
    <location>
        <position position="98"/>
    </location>
    <ligand>
        <name>Mg(2+)</name>
        <dbReference type="ChEBI" id="CHEBI:18420"/>
    </ligand>
</feature>
<keyword evidence="5 8" id="KW-0460">Magnesium</keyword>
<dbReference type="Pfam" id="PF12804">
    <property type="entry name" value="NTP_transf_3"/>
    <property type="match status" value="1"/>
</dbReference>
<evidence type="ECO:0000256" key="7">
    <source>
        <dbReference type="ARBA" id="ARBA00023150"/>
    </source>
</evidence>
<reference evidence="10 11" key="1">
    <citation type="submission" date="2021-05" db="EMBL/GenBank/DDBJ databases">
        <title>Fusibacter ferrireducens sp. nov., an anaerobic, sulfur- and Fe-reducing bacterium isolated from the mangrove sediment.</title>
        <authorList>
            <person name="Qiu D."/>
        </authorList>
    </citation>
    <scope>NUCLEOTIDE SEQUENCE [LARGE SCALE GENOMIC DNA]</scope>
    <source>
        <strain evidence="10 11">DSM 12116</strain>
    </source>
</reference>
<dbReference type="Gene3D" id="3.90.550.10">
    <property type="entry name" value="Spore Coat Polysaccharide Biosynthesis Protein SpsA, Chain A"/>
    <property type="match status" value="1"/>
</dbReference>
<keyword evidence="10" id="KW-0548">Nucleotidyltransferase</keyword>
<keyword evidence="4 8" id="KW-0547">Nucleotide-binding</keyword>
<comment type="subcellular location">
    <subcellularLocation>
        <location evidence="8">Cytoplasm</location>
    </subcellularLocation>
</comment>
<comment type="function">
    <text evidence="8">Transfers a GMP moiety from GTP to Mo-molybdopterin (Mo-MPT) cofactor (Moco or molybdenum cofactor) to form Mo-molybdopterin guanine dinucleotide (Mo-MGD) cofactor.</text>
</comment>
<feature type="binding site" evidence="8">
    <location>
        <position position="98"/>
    </location>
    <ligand>
        <name>GTP</name>
        <dbReference type="ChEBI" id="CHEBI:37565"/>
    </ligand>
</feature>
<keyword evidence="3 8" id="KW-0479">Metal-binding</keyword>
<feature type="binding site" evidence="8">
    <location>
        <position position="22"/>
    </location>
    <ligand>
        <name>GTP</name>
        <dbReference type="ChEBI" id="CHEBI:37565"/>
    </ligand>
</feature>
<comment type="catalytic activity">
    <reaction evidence="8">
        <text>Mo-molybdopterin + GTP + H(+) = Mo-molybdopterin guanine dinucleotide + diphosphate</text>
        <dbReference type="Rhea" id="RHEA:34243"/>
        <dbReference type="ChEBI" id="CHEBI:15378"/>
        <dbReference type="ChEBI" id="CHEBI:33019"/>
        <dbReference type="ChEBI" id="CHEBI:37565"/>
        <dbReference type="ChEBI" id="CHEBI:71302"/>
        <dbReference type="ChEBI" id="CHEBI:71310"/>
        <dbReference type="EC" id="2.7.7.77"/>
    </reaction>
</comment>
<proteinExistence type="inferred from homology"/>
<evidence type="ECO:0000313" key="11">
    <source>
        <dbReference type="Proteomes" id="UP000746471"/>
    </source>
</evidence>
<dbReference type="GO" id="GO:0016779">
    <property type="term" value="F:nucleotidyltransferase activity"/>
    <property type="evidence" value="ECO:0007669"/>
    <property type="project" value="UniProtKB-KW"/>
</dbReference>
<evidence type="ECO:0000256" key="5">
    <source>
        <dbReference type="ARBA" id="ARBA00022842"/>
    </source>
</evidence>
<accession>A0ABS5PRE8</accession>
<dbReference type="RefSeq" id="WP_213237312.1">
    <property type="nucleotide sequence ID" value="NZ_JAHBCL010000020.1"/>
</dbReference>
<evidence type="ECO:0000256" key="2">
    <source>
        <dbReference type="ARBA" id="ARBA00022679"/>
    </source>
</evidence>
<comment type="similarity">
    <text evidence="8">Belongs to the MobA family.</text>
</comment>
<evidence type="ECO:0000256" key="3">
    <source>
        <dbReference type="ARBA" id="ARBA00022723"/>
    </source>
</evidence>
<dbReference type="EC" id="2.7.7.77" evidence="8"/>
<gene>
    <name evidence="8" type="primary">mobA</name>
    <name evidence="10" type="ORF">KHM83_12275</name>
</gene>
<dbReference type="PANTHER" id="PTHR19136:SF81">
    <property type="entry name" value="MOLYBDENUM COFACTOR GUANYLYLTRANSFERASE"/>
    <property type="match status" value="1"/>
</dbReference>
<evidence type="ECO:0000259" key="9">
    <source>
        <dbReference type="Pfam" id="PF12804"/>
    </source>
</evidence>
<name>A0ABS5PRE8_9FIRM</name>
<comment type="domain">
    <text evidence="8">The N-terminal domain determines nucleotide recognition and specific binding, while the C-terminal domain determines the specific binding to the target protein.</text>
</comment>
<evidence type="ECO:0000256" key="8">
    <source>
        <dbReference type="HAMAP-Rule" id="MF_00316"/>
    </source>
</evidence>
<keyword evidence="11" id="KW-1185">Reference proteome</keyword>
<organism evidence="10 11">
    <name type="scientific">Fusibacter paucivorans</name>
    <dbReference type="NCBI Taxonomy" id="76009"/>
    <lineage>
        <taxon>Bacteria</taxon>
        <taxon>Bacillati</taxon>
        <taxon>Bacillota</taxon>
        <taxon>Clostridia</taxon>
        <taxon>Eubacteriales</taxon>
        <taxon>Eubacteriales Family XII. Incertae Sedis</taxon>
        <taxon>Fusibacter</taxon>
    </lineage>
</organism>
<dbReference type="InterPro" id="IPR029044">
    <property type="entry name" value="Nucleotide-diphossugar_trans"/>
</dbReference>
<feature type="binding site" evidence="8">
    <location>
        <position position="69"/>
    </location>
    <ligand>
        <name>GTP</name>
        <dbReference type="ChEBI" id="CHEBI:37565"/>
    </ligand>
</feature>
<comment type="cofactor">
    <cofactor evidence="8">
        <name>Mg(2+)</name>
        <dbReference type="ChEBI" id="CHEBI:18420"/>
    </cofactor>
</comment>
<dbReference type="InterPro" id="IPR013482">
    <property type="entry name" value="Molybde_CF_guanTrfase"/>
</dbReference>
<feature type="binding site" evidence="8">
    <location>
        <begin position="10"/>
        <end position="12"/>
    </location>
    <ligand>
        <name>GTP</name>
        <dbReference type="ChEBI" id="CHEBI:37565"/>
    </ligand>
</feature>
<evidence type="ECO:0000313" key="10">
    <source>
        <dbReference type="EMBL" id="MBS7527452.1"/>
    </source>
</evidence>
<dbReference type="HAMAP" id="MF_00316">
    <property type="entry name" value="MobA"/>
    <property type="match status" value="1"/>
</dbReference>
<sequence length="202" mass="22945">MKRFGTALILAGGQSRRMGYDKQKIVLNGQPLMYRNLEAISETFDQVLLSCNRPVLDYDKFDHLEIVADDIAGIGPMAGIMTGLRRATSEYVYILACDAVYDRRAVDVYILTIEQMIQTGVTPLMAVAEKSEEYYEPFNGFYHVDLLSDMIRLIGQCEYAMQPLIRACDPKCVLKRETIEALGLNKLYLNFNTRCELKAYKG</sequence>
<dbReference type="PANTHER" id="PTHR19136">
    <property type="entry name" value="MOLYBDENUM COFACTOR GUANYLYLTRANSFERASE"/>
    <property type="match status" value="1"/>
</dbReference>
<evidence type="ECO:0000256" key="4">
    <source>
        <dbReference type="ARBA" id="ARBA00022741"/>
    </source>
</evidence>
<dbReference type="InterPro" id="IPR025877">
    <property type="entry name" value="MobA-like_NTP_Trfase"/>
</dbReference>
<evidence type="ECO:0000256" key="6">
    <source>
        <dbReference type="ARBA" id="ARBA00023134"/>
    </source>
</evidence>
<dbReference type="EMBL" id="JAHBCL010000020">
    <property type="protein sequence ID" value="MBS7527452.1"/>
    <property type="molecule type" value="Genomic_DNA"/>
</dbReference>
<protein>
    <recommendedName>
        <fullName evidence="8">Probable molybdenum cofactor guanylyltransferase</fullName>
        <shortName evidence="8">MoCo guanylyltransferase</shortName>
        <ecNumber evidence="8">2.7.7.77</ecNumber>
    </recommendedName>
    <alternativeName>
        <fullName evidence="8">GTP:molybdopterin guanylyltransferase</fullName>
    </alternativeName>
    <alternativeName>
        <fullName evidence="8">Mo-MPT guanylyltransferase</fullName>
    </alternativeName>
    <alternativeName>
        <fullName evidence="8">Molybdopterin guanylyltransferase</fullName>
    </alternativeName>
    <alternativeName>
        <fullName evidence="8">Molybdopterin-guanine dinucleotide synthase</fullName>
        <shortName evidence="8">MGD synthase</shortName>
    </alternativeName>
</protein>
<dbReference type="CDD" id="cd02503">
    <property type="entry name" value="MobA"/>
    <property type="match status" value="1"/>
</dbReference>
<keyword evidence="6 8" id="KW-0342">GTP-binding</keyword>
<comment type="caution">
    <text evidence="10">The sequence shown here is derived from an EMBL/GenBank/DDBJ whole genome shotgun (WGS) entry which is preliminary data.</text>
</comment>
<keyword evidence="7 8" id="KW-0501">Molybdenum cofactor biosynthesis</keyword>
<evidence type="ECO:0000256" key="1">
    <source>
        <dbReference type="ARBA" id="ARBA00022490"/>
    </source>
</evidence>
<keyword evidence="2 8" id="KW-0808">Transferase</keyword>
<dbReference type="SUPFAM" id="SSF53448">
    <property type="entry name" value="Nucleotide-diphospho-sugar transferases"/>
    <property type="match status" value="1"/>
</dbReference>
<feature type="domain" description="MobA-like NTP transferase" evidence="9">
    <location>
        <begin position="7"/>
        <end position="156"/>
    </location>
</feature>
<dbReference type="Proteomes" id="UP000746471">
    <property type="component" value="Unassembled WGS sequence"/>
</dbReference>